<dbReference type="PANTHER" id="PTHR30329">
    <property type="entry name" value="STATOR ELEMENT OF FLAGELLAR MOTOR COMPLEX"/>
    <property type="match status" value="1"/>
</dbReference>
<dbReference type="InterPro" id="IPR006664">
    <property type="entry name" value="OMP_bac"/>
</dbReference>
<name>A0A931J3X7_9BURK</name>
<reference evidence="8" key="1">
    <citation type="submission" date="2020-12" db="EMBL/GenBank/DDBJ databases">
        <title>The genome sequence of Inhella sp. 1Y17.</title>
        <authorList>
            <person name="Liu Y."/>
        </authorList>
    </citation>
    <scope>NUCLEOTIDE SEQUENCE</scope>
    <source>
        <strain evidence="8">1Y17</strain>
    </source>
</reference>
<comment type="subcellular location">
    <subcellularLocation>
        <location evidence="1">Cell outer membrane</location>
    </subcellularLocation>
</comment>
<dbReference type="InterPro" id="IPR050330">
    <property type="entry name" value="Bact_OuterMem_StrucFunc"/>
</dbReference>
<accession>A0A931J3X7</accession>
<dbReference type="GO" id="GO:0009279">
    <property type="term" value="C:cell outer membrane"/>
    <property type="evidence" value="ECO:0007669"/>
    <property type="project" value="UniProtKB-SubCell"/>
</dbReference>
<dbReference type="EMBL" id="JAEDAK010000008">
    <property type="protein sequence ID" value="MBH9577750.1"/>
    <property type="molecule type" value="Genomic_DNA"/>
</dbReference>
<proteinExistence type="predicted"/>
<dbReference type="PROSITE" id="PS51123">
    <property type="entry name" value="OMPA_2"/>
    <property type="match status" value="1"/>
</dbReference>
<dbReference type="PRINTS" id="PR01021">
    <property type="entry name" value="OMPADOMAIN"/>
</dbReference>
<evidence type="ECO:0000256" key="6">
    <source>
        <dbReference type="SAM" id="SignalP"/>
    </source>
</evidence>
<feature type="chain" id="PRO_5037342436" evidence="6">
    <location>
        <begin position="24"/>
        <end position="191"/>
    </location>
</feature>
<feature type="signal peptide" evidence="6">
    <location>
        <begin position="1"/>
        <end position="23"/>
    </location>
</feature>
<comment type="caution">
    <text evidence="8">The sequence shown here is derived from an EMBL/GenBank/DDBJ whole genome shotgun (WGS) entry which is preliminary data.</text>
</comment>
<gene>
    <name evidence="8" type="ORF">I7X39_12640</name>
</gene>
<dbReference type="Pfam" id="PF00691">
    <property type="entry name" value="OmpA"/>
    <property type="match status" value="1"/>
</dbReference>
<feature type="domain" description="OmpA-like" evidence="7">
    <location>
        <begin position="76"/>
        <end position="188"/>
    </location>
</feature>
<dbReference type="AlphaFoldDB" id="A0A931J3X7"/>
<dbReference type="PANTHER" id="PTHR30329:SF21">
    <property type="entry name" value="LIPOPROTEIN YIAD-RELATED"/>
    <property type="match status" value="1"/>
</dbReference>
<evidence type="ECO:0000313" key="9">
    <source>
        <dbReference type="Proteomes" id="UP000613266"/>
    </source>
</evidence>
<evidence type="ECO:0000256" key="2">
    <source>
        <dbReference type="ARBA" id="ARBA00023136"/>
    </source>
</evidence>
<keyword evidence="3" id="KW-0998">Cell outer membrane</keyword>
<sequence>MRICKTAAACALLLVLGGQSAFAQDAAKEKVLKPKEVTTEGLIDALALPEANASGATRGFRPVAPGEKPKPYGPGKANLLVTFVTGSTQLSAEAEALLDKMAAAMQSDTLAGVAFRVQGHADARGDEARNKELSQGRAEAVVKYLVTKHGILDARLAAEGKGSAEPMNKQRVDAPENRRVTFVSTRDLPKP</sequence>
<dbReference type="Gene3D" id="3.30.1330.60">
    <property type="entry name" value="OmpA-like domain"/>
    <property type="match status" value="1"/>
</dbReference>
<organism evidence="8 9">
    <name type="scientific">Inhella proteolytica</name>
    <dbReference type="NCBI Taxonomy" id="2795029"/>
    <lineage>
        <taxon>Bacteria</taxon>
        <taxon>Pseudomonadati</taxon>
        <taxon>Pseudomonadota</taxon>
        <taxon>Betaproteobacteria</taxon>
        <taxon>Burkholderiales</taxon>
        <taxon>Sphaerotilaceae</taxon>
        <taxon>Inhella</taxon>
    </lineage>
</organism>
<keyword evidence="2 4" id="KW-0472">Membrane</keyword>
<evidence type="ECO:0000256" key="1">
    <source>
        <dbReference type="ARBA" id="ARBA00004442"/>
    </source>
</evidence>
<keyword evidence="6" id="KW-0732">Signal</keyword>
<feature type="region of interest" description="Disordered" evidence="5">
    <location>
        <begin position="159"/>
        <end position="191"/>
    </location>
</feature>
<evidence type="ECO:0000256" key="3">
    <source>
        <dbReference type="ARBA" id="ARBA00023237"/>
    </source>
</evidence>
<evidence type="ECO:0000259" key="7">
    <source>
        <dbReference type="PROSITE" id="PS51123"/>
    </source>
</evidence>
<dbReference type="SUPFAM" id="SSF103088">
    <property type="entry name" value="OmpA-like"/>
    <property type="match status" value="1"/>
</dbReference>
<protein>
    <submittedName>
        <fullName evidence="8">OmpA family protein</fullName>
    </submittedName>
</protein>
<dbReference type="CDD" id="cd07185">
    <property type="entry name" value="OmpA_C-like"/>
    <property type="match status" value="1"/>
</dbReference>
<evidence type="ECO:0000256" key="5">
    <source>
        <dbReference type="SAM" id="MobiDB-lite"/>
    </source>
</evidence>
<feature type="compositionally biased region" description="Basic and acidic residues" evidence="5">
    <location>
        <begin position="168"/>
        <end position="179"/>
    </location>
</feature>
<dbReference type="RefSeq" id="WP_198111526.1">
    <property type="nucleotide sequence ID" value="NZ_JAEDAK010000008.1"/>
</dbReference>
<dbReference type="InterPro" id="IPR006665">
    <property type="entry name" value="OmpA-like"/>
</dbReference>
<dbReference type="InterPro" id="IPR036737">
    <property type="entry name" value="OmpA-like_sf"/>
</dbReference>
<evidence type="ECO:0000256" key="4">
    <source>
        <dbReference type="PROSITE-ProRule" id="PRU00473"/>
    </source>
</evidence>
<dbReference type="Proteomes" id="UP000613266">
    <property type="component" value="Unassembled WGS sequence"/>
</dbReference>
<keyword evidence="9" id="KW-1185">Reference proteome</keyword>
<evidence type="ECO:0000313" key="8">
    <source>
        <dbReference type="EMBL" id="MBH9577750.1"/>
    </source>
</evidence>